<reference evidence="3" key="2">
    <citation type="submission" date="2020-09" db="EMBL/GenBank/DDBJ databases">
        <authorList>
            <person name="Sun Q."/>
            <person name="Sedlacek I."/>
        </authorList>
    </citation>
    <scope>NUCLEOTIDE SEQUENCE</scope>
    <source>
        <strain evidence="3">CCM 7684</strain>
    </source>
</reference>
<dbReference type="Proteomes" id="UP000602745">
    <property type="component" value="Unassembled WGS sequence"/>
</dbReference>
<feature type="domain" description="PepSY" evidence="2">
    <location>
        <begin position="77"/>
        <end position="132"/>
    </location>
</feature>
<keyword evidence="1" id="KW-0812">Transmembrane</keyword>
<dbReference type="InterPro" id="IPR025711">
    <property type="entry name" value="PepSY"/>
</dbReference>
<dbReference type="PANTHER" id="PTHR34219">
    <property type="entry name" value="IRON-REGULATED INNER MEMBRANE PROTEIN-RELATED"/>
    <property type="match status" value="1"/>
</dbReference>
<accession>A0A8J2YL46</accession>
<gene>
    <name evidence="3" type="ORF">GCM10007276_30050</name>
</gene>
<dbReference type="PANTHER" id="PTHR34219:SF1">
    <property type="entry name" value="PEPSY DOMAIN-CONTAINING PROTEIN"/>
    <property type="match status" value="1"/>
</dbReference>
<keyword evidence="4" id="KW-1185">Reference proteome</keyword>
<feature type="transmembrane region" description="Helical" evidence="1">
    <location>
        <begin position="416"/>
        <end position="443"/>
    </location>
</feature>
<comment type="caution">
    <text evidence="3">The sequence shown here is derived from an EMBL/GenBank/DDBJ whole genome shotgun (WGS) entry which is preliminary data.</text>
</comment>
<feature type="transmembrane region" description="Helical" evidence="1">
    <location>
        <begin position="28"/>
        <end position="52"/>
    </location>
</feature>
<keyword evidence="1" id="KW-0472">Membrane</keyword>
<feature type="transmembrane region" description="Helical" evidence="1">
    <location>
        <begin position="158"/>
        <end position="179"/>
    </location>
</feature>
<sequence length="460" mass="50027">MSVTALEPGARRAADRASSDLYRAVWRWHFYAGLLVLPFLISLAVTGALYIFRDEIDAIVHADLKRVEVPDSATRVAPSALVDAALAAHPGTAVKYTDPAMPDASAEITVNSAGEGRHAVYVNPYNGEVLGTLPDRGTVMWTIRYLHSLKYFGPTARMIIEIAGGWAILLVGTGIYLWWPRRQNGGVVTVRGRPRQRMFWRDLHAVTGLFVGGVILFLAITGMPWSGVWGAQVNQWANGNNFGYPTGVRVAVPMSDEHVGHIAPTSWSLEQARVPQSPTAGHGARAITLDEAVAMFDRLGLHRGYAVSLPTSAEGVYSGSVYPDDLTQQRVVHLDQYTGKPLIDMSYADYGPLGRWLEWGINVHMGQEFGRIGQIVLAGFCLGVVVLAVSAGVMWWKRRPSGSLGVPPLPTDRRVFRGLLAILAVGGIVFPLVGASLVVMLALDWVYVRVVQRRASVVSA</sequence>
<evidence type="ECO:0000313" key="4">
    <source>
        <dbReference type="Proteomes" id="UP000602745"/>
    </source>
</evidence>
<dbReference type="Pfam" id="PF03929">
    <property type="entry name" value="PepSY_TM"/>
    <property type="match status" value="1"/>
</dbReference>
<evidence type="ECO:0000259" key="2">
    <source>
        <dbReference type="Pfam" id="PF03413"/>
    </source>
</evidence>
<dbReference type="AlphaFoldDB" id="A0A8J2YL46"/>
<organism evidence="3 4">
    <name type="scientific">Agaricicola taiwanensis</name>
    <dbReference type="NCBI Taxonomy" id="591372"/>
    <lineage>
        <taxon>Bacteria</taxon>
        <taxon>Pseudomonadati</taxon>
        <taxon>Pseudomonadota</taxon>
        <taxon>Alphaproteobacteria</taxon>
        <taxon>Rhodobacterales</taxon>
        <taxon>Paracoccaceae</taxon>
        <taxon>Agaricicola</taxon>
    </lineage>
</organism>
<evidence type="ECO:0000313" key="3">
    <source>
        <dbReference type="EMBL" id="GGE51022.1"/>
    </source>
</evidence>
<evidence type="ECO:0000256" key="1">
    <source>
        <dbReference type="SAM" id="Phobius"/>
    </source>
</evidence>
<protein>
    <recommendedName>
        <fullName evidence="2">PepSY domain-containing protein</fullName>
    </recommendedName>
</protein>
<proteinExistence type="predicted"/>
<dbReference type="Pfam" id="PF03413">
    <property type="entry name" value="PepSY"/>
    <property type="match status" value="1"/>
</dbReference>
<dbReference type="InterPro" id="IPR005625">
    <property type="entry name" value="PepSY-ass_TM"/>
</dbReference>
<dbReference type="RefSeq" id="WP_188410622.1">
    <property type="nucleotide sequence ID" value="NZ_BMCP01000004.1"/>
</dbReference>
<keyword evidence="1" id="KW-1133">Transmembrane helix</keyword>
<dbReference type="EMBL" id="BMCP01000004">
    <property type="protein sequence ID" value="GGE51022.1"/>
    <property type="molecule type" value="Genomic_DNA"/>
</dbReference>
<name>A0A8J2YL46_9RHOB</name>
<feature type="transmembrane region" description="Helical" evidence="1">
    <location>
        <begin position="199"/>
        <end position="220"/>
    </location>
</feature>
<feature type="transmembrane region" description="Helical" evidence="1">
    <location>
        <begin position="375"/>
        <end position="396"/>
    </location>
</feature>
<reference evidence="3" key="1">
    <citation type="journal article" date="2014" name="Int. J. Syst. Evol. Microbiol.">
        <title>Complete genome sequence of Corynebacterium casei LMG S-19264T (=DSM 44701T), isolated from a smear-ripened cheese.</title>
        <authorList>
            <consortium name="US DOE Joint Genome Institute (JGI-PGF)"/>
            <person name="Walter F."/>
            <person name="Albersmeier A."/>
            <person name="Kalinowski J."/>
            <person name="Ruckert C."/>
        </authorList>
    </citation>
    <scope>NUCLEOTIDE SEQUENCE</scope>
    <source>
        <strain evidence="3">CCM 7684</strain>
    </source>
</reference>